<dbReference type="Pfam" id="PF00512">
    <property type="entry name" value="HisKA"/>
    <property type="match status" value="1"/>
</dbReference>
<dbReference type="SUPFAM" id="SSF47384">
    <property type="entry name" value="Homodimeric domain of signal transducing histidine kinase"/>
    <property type="match status" value="1"/>
</dbReference>
<dbReference type="AlphaFoldDB" id="A0A654M118"/>
<dbReference type="InterPro" id="IPR003594">
    <property type="entry name" value="HATPase_dom"/>
</dbReference>
<evidence type="ECO:0000256" key="2">
    <source>
        <dbReference type="ARBA" id="ARBA00012438"/>
    </source>
</evidence>
<dbReference type="PRINTS" id="PR00344">
    <property type="entry name" value="BCTRLSENSOR"/>
</dbReference>
<evidence type="ECO:0000256" key="1">
    <source>
        <dbReference type="ARBA" id="ARBA00000085"/>
    </source>
</evidence>
<gene>
    <name evidence="8" type="primary">phoR_3</name>
    <name evidence="8" type="ORF">NMY3_03253</name>
</gene>
<dbReference type="InterPro" id="IPR036890">
    <property type="entry name" value="HATPase_C_sf"/>
</dbReference>
<dbReference type="PANTHER" id="PTHR43711">
    <property type="entry name" value="TWO-COMPONENT HISTIDINE KINASE"/>
    <property type="match status" value="1"/>
</dbReference>
<accession>A0A654M118</accession>
<dbReference type="InterPro" id="IPR036097">
    <property type="entry name" value="HisK_dim/P_sf"/>
</dbReference>
<name>A0A654M118_9ARCH</name>
<evidence type="ECO:0000313" key="8">
    <source>
        <dbReference type="EMBL" id="ALI37438.1"/>
    </source>
</evidence>
<dbReference type="EMBL" id="CP012850">
    <property type="protein sequence ID" value="ALI37438.1"/>
    <property type="molecule type" value="Genomic_DNA"/>
</dbReference>
<dbReference type="KEGG" id="taa:NMY3_03253"/>
<keyword evidence="9" id="KW-1185">Reference proteome</keyword>
<keyword evidence="3" id="KW-0597">Phosphoprotein</keyword>
<dbReference type="Gene3D" id="1.10.287.130">
    <property type="match status" value="1"/>
</dbReference>
<evidence type="ECO:0000256" key="5">
    <source>
        <dbReference type="ARBA" id="ARBA00022777"/>
    </source>
</evidence>
<organism evidence="8 9">
    <name type="scientific">Candidatus Nitrosocosmicus oleophilus</name>
    <dbReference type="NCBI Taxonomy" id="1353260"/>
    <lineage>
        <taxon>Archaea</taxon>
        <taxon>Nitrososphaerota</taxon>
        <taxon>Nitrososphaeria</taxon>
        <taxon>Nitrososphaerales</taxon>
        <taxon>Nitrososphaeraceae</taxon>
        <taxon>Candidatus Nitrosocosmicus</taxon>
    </lineage>
</organism>
<dbReference type="InterPro" id="IPR004358">
    <property type="entry name" value="Sig_transdc_His_kin-like_C"/>
</dbReference>
<evidence type="ECO:0000256" key="3">
    <source>
        <dbReference type="ARBA" id="ARBA00022553"/>
    </source>
</evidence>
<sequence>MLTTYITIITNSNSQVDEFKDEIKCYLCGKSIKFTGDLQVEPTDQGGERFHHKNCFMFYNRLSSVYGKNFSELGLDKIKWESYSGDILELSLFEIKNTKFSSSEIISDFAVFEGMLLKEISETKEELQIVFSSSEIFSRFNNTFDLLFSSYNYNDIDLPKPKIKLLAPKNKKVLSFFEKSDVKDNGYVELNYIPENSIQYLIVVRDKVTSIFSEMKRNDNNPQEFTYFNVISTKDSLIWYNTIVFESLWKQSILENKVKNLSLELNRNNISNHNFVRILAHELKNPIQPILGFSDMMQNNTRLSSEQKNELLKIISRNARKLDIMTNNILDYARMENRIFNLNIEPFDIVKTIEDLVSDYALQVNNKNIKLDLTYSFKPLVIQADKIRITEVLDNLISNSIKFTEEGRIDISIEKLPQNLKVKISDTGCGINENEFPKLFTKFFTTDKLGTGLGLYISKLIIEKHQGRIEGRNNDIGAGSTFSFELPTE</sequence>
<dbReference type="Gene3D" id="3.30.565.10">
    <property type="entry name" value="Histidine kinase-like ATPase, C-terminal domain"/>
    <property type="match status" value="1"/>
</dbReference>
<evidence type="ECO:0000313" key="9">
    <source>
        <dbReference type="Proteomes" id="UP000058925"/>
    </source>
</evidence>
<dbReference type="InterPro" id="IPR005467">
    <property type="entry name" value="His_kinase_dom"/>
</dbReference>
<feature type="domain" description="Histidine kinase" evidence="7">
    <location>
        <begin position="278"/>
        <end position="489"/>
    </location>
</feature>
<dbReference type="SMART" id="SM00387">
    <property type="entry name" value="HATPase_c"/>
    <property type="match status" value="1"/>
</dbReference>
<dbReference type="GO" id="GO:0000155">
    <property type="term" value="F:phosphorelay sensor kinase activity"/>
    <property type="evidence" value="ECO:0007669"/>
    <property type="project" value="InterPro"/>
</dbReference>
<evidence type="ECO:0000256" key="4">
    <source>
        <dbReference type="ARBA" id="ARBA00022679"/>
    </source>
</evidence>
<keyword evidence="4 8" id="KW-0808">Transferase</keyword>
<keyword evidence="6" id="KW-0902">Two-component regulatory system</keyword>
<evidence type="ECO:0000256" key="6">
    <source>
        <dbReference type="ARBA" id="ARBA00023012"/>
    </source>
</evidence>
<dbReference type="Proteomes" id="UP000058925">
    <property type="component" value="Chromosome"/>
</dbReference>
<proteinExistence type="predicted"/>
<dbReference type="EC" id="2.7.13.3" evidence="2"/>
<dbReference type="GeneID" id="60423105"/>
<keyword evidence="5" id="KW-0418">Kinase</keyword>
<dbReference type="OrthoDB" id="342253at2157"/>
<evidence type="ECO:0000259" key="7">
    <source>
        <dbReference type="PROSITE" id="PS50109"/>
    </source>
</evidence>
<dbReference type="SMART" id="SM00388">
    <property type="entry name" value="HisKA"/>
    <property type="match status" value="1"/>
</dbReference>
<dbReference type="CDD" id="cd00082">
    <property type="entry name" value="HisKA"/>
    <property type="match status" value="1"/>
</dbReference>
<dbReference type="SUPFAM" id="SSF55874">
    <property type="entry name" value="ATPase domain of HSP90 chaperone/DNA topoisomerase II/histidine kinase"/>
    <property type="match status" value="1"/>
</dbReference>
<comment type="catalytic activity">
    <reaction evidence="1">
        <text>ATP + protein L-histidine = ADP + protein N-phospho-L-histidine.</text>
        <dbReference type="EC" id="2.7.13.3"/>
    </reaction>
</comment>
<dbReference type="PANTHER" id="PTHR43711:SF1">
    <property type="entry name" value="HISTIDINE KINASE 1"/>
    <property type="match status" value="1"/>
</dbReference>
<dbReference type="Pfam" id="PF02518">
    <property type="entry name" value="HATPase_c"/>
    <property type="match status" value="1"/>
</dbReference>
<dbReference type="PROSITE" id="PS50109">
    <property type="entry name" value="HIS_KIN"/>
    <property type="match status" value="1"/>
</dbReference>
<dbReference type="RefSeq" id="WP_196816505.1">
    <property type="nucleotide sequence ID" value="NZ_CP012850.1"/>
</dbReference>
<reference evidence="9" key="1">
    <citation type="submission" date="2015-10" db="EMBL/GenBank/DDBJ databases">
        <title>Niche specialization of a soil ammonia-oxidizing archaeon, Candidatus Nitrosocosmicus oleophilus.</title>
        <authorList>
            <person name="Jung M.-Y."/>
            <person name="Rhee S.-K."/>
        </authorList>
    </citation>
    <scope>NUCLEOTIDE SEQUENCE [LARGE SCALE GENOMIC DNA]</scope>
    <source>
        <strain evidence="9">MY3</strain>
    </source>
</reference>
<dbReference type="InterPro" id="IPR003661">
    <property type="entry name" value="HisK_dim/P_dom"/>
</dbReference>
<dbReference type="InterPro" id="IPR050736">
    <property type="entry name" value="Sensor_HK_Regulatory"/>
</dbReference>
<protein>
    <recommendedName>
        <fullName evidence="2">histidine kinase</fullName>
        <ecNumber evidence="2">2.7.13.3</ecNumber>
    </recommendedName>
</protein>